<evidence type="ECO:0000313" key="2">
    <source>
        <dbReference type="Proteomes" id="UP000499080"/>
    </source>
</evidence>
<accession>A0A4Y2VVJ0</accession>
<dbReference type="Proteomes" id="UP000499080">
    <property type="component" value="Unassembled WGS sequence"/>
</dbReference>
<dbReference type="AlphaFoldDB" id="A0A4Y2VVJ0"/>
<keyword evidence="2" id="KW-1185">Reference proteome</keyword>
<organism evidence="1 2">
    <name type="scientific">Araneus ventricosus</name>
    <name type="common">Orbweaver spider</name>
    <name type="synonym">Epeira ventricosa</name>
    <dbReference type="NCBI Taxonomy" id="182803"/>
    <lineage>
        <taxon>Eukaryota</taxon>
        <taxon>Metazoa</taxon>
        <taxon>Ecdysozoa</taxon>
        <taxon>Arthropoda</taxon>
        <taxon>Chelicerata</taxon>
        <taxon>Arachnida</taxon>
        <taxon>Araneae</taxon>
        <taxon>Araneomorphae</taxon>
        <taxon>Entelegynae</taxon>
        <taxon>Araneoidea</taxon>
        <taxon>Araneidae</taxon>
        <taxon>Araneus</taxon>
    </lineage>
</organism>
<sequence>MHAGICRTRIPCPKRAYPASTVTVVVQWCSLGDGCYGSLYEVRRNQTANGYDRKTSQSHCCGVTMHALYLHIVRRH</sequence>
<comment type="caution">
    <text evidence="1">The sequence shown here is derived from an EMBL/GenBank/DDBJ whole genome shotgun (WGS) entry which is preliminary data.</text>
</comment>
<dbReference type="EMBL" id="BGPR01052030">
    <property type="protein sequence ID" value="GBO28915.1"/>
    <property type="molecule type" value="Genomic_DNA"/>
</dbReference>
<proteinExistence type="predicted"/>
<evidence type="ECO:0000313" key="1">
    <source>
        <dbReference type="EMBL" id="GBO28915.1"/>
    </source>
</evidence>
<name>A0A4Y2VVJ0_ARAVE</name>
<feature type="non-terminal residue" evidence="1">
    <location>
        <position position="76"/>
    </location>
</feature>
<protein>
    <submittedName>
        <fullName evidence="1">Uncharacterized protein</fullName>
    </submittedName>
</protein>
<reference evidence="1 2" key="1">
    <citation type="journal article" date="2019" name="Sci. Rep.">
        <title>Orb-weaving spider Araneus ventricosus genome elucidates the spidroin gene catalogue.</title>
        <authorList>
            <person name="Kono N."/>
            <person name="Nakamura H."/>
            <person name="Ohtoshi R."/>
            <person name="Moran D.A.P."/>
            <person name="Shinohara A."/>
            <person name="Yoshida Y."/>
            <person name="Fujiwara M."/>
            <person name="Mori M."/>
            <person name="Tomita M."/>
            <person name="Arakawa K."/>
        </authorList>
    </citation>
    <scope>NUCLEOTIDE SEQUENCE [LARGE SCALE GENOMIC DNA]</scope>
</reference>
<gene>
    <name evidence="1" type="ORF">AVEN_198089_1</name>
</gene>